<sequence length="306" mass="33811">MSTKTRILEYEILDVFTETPFSGNPLAIVWIPRDAEDISQTQKQRIAKEFNLSETVFLHYRAPPQNDPSISVVIDIFDTTSELPFAGHPTIGAGWRLLESLPGRESILLRTKAGDVPVIRDCGSKGKVRLQVPVDYKFHGLYQDTLVKASSHLTTRDFVNGREGPEPVASVVKGMTFMLLELTSEEALAGFVPTSQKFSAGKEFLGEWEGFTAVYLYVFLPDGSIRTRMFEGSIEDPATGSAASTLAVYLATKKGEGKWTFSVVQGVEIGRRSEIEVYVELDKDTRVLNLGLVGEAVKVMNGRINV</sequence>
<proteinExistence type="predicted"/>
<dbReference type="NCBIfam" id="TIGR00654">
    <property type="entry name" value="PhzF_family"/>
    <property type="match status" value="1"/>
</dbReference>
<evidence type="ECO:0000313" key="1">
    <source>
        <dbReference type="EMBL" id="KAL0576344.1"/>
    </source>
</evidence>
<dbReference type="EMBL" id="JBAHYK010000229">
    <property type="protein sequence ID" value="KAL0576344.1"/>
    <property type="molecule type" value="Genomic_DNA"/>
</dbReference>
<dbReference type="Gene3D" id="3.10.310.10">
    <property type="entry name" value="Diaminopimelate Epimerase, Chain A, domain 1"/>
    <property type="match status" value="2"/>
</dbReference>
<name>A0ABR3FLS5_9AGAR</name>
<dbReference type="InterPro" id="IPR003719">
    <property type="entry name" value="Phenazine_PhzF-like"/>
</dbReference>
<dbReference type="PANTHER" id="PTHR13774">
    <property type="entry name" value="PHENAZINE BIOSYNTHESIS PROTEIN"/>
    <property type="match status" value="1"/>
</dbReference>
<accession>A0ABR3FLS5</accession>
<organism evidence="1 2">
    <name type="scientific">Marasmius crinis-equi</name>
    <dbReference type="NCBI Taxonomy" id="585013"/>
    <lineage>
        <taxon>Eukaryota</taxon>
        <taxon>Fungi</taxon>
        <taxon>Dikarya</taxon>
        <taxon>Basidiomycota</taxon>
        <taxon>Agaricomycotina</taxon>
        <taxon>Agaricomycetes</taxon>
        <taxon>Agaricomycetidae</taxon>
        <taxon>Agaricales</taxon>
        <taxon>Marasmiineae</taxon>
        <taxon>Marasmiaceae</taxon>
        <taxon>Marasmius</taxon>
    </lineage>
</organism>
<gene>
    <name evidence="1" type="ORF">V5O48_005642</name>
</gene>
<evidence type="ECO:0000313" key="2">
    <source>
        <dbReference type="Proteomes" id="UP001465976"/>
    </source>
</evidence>
<dbReference type="PIRSF" id="PIRSF016184">
    <property type="entry name" value="PhzC_PhzF"/>
    <property type="match status" value="1"/>
</dbReference>
<dbReference type="SUPFAM" id="SSF54506">
    <property type="entry name" value="Diaminopimelate epimerase-like"/>
    <property type="match status" value="1"/>
</dbReference>
<dbReference type="Proteomes" id="UP001465976">
    <property type="component" value="Unassembled WGS sequence"/>
</dbReference>
<keyword evidence="2" id="KW-1185">Reference proteome</keyword>
<dbReference type="Pfam" id="PF02567">
    <property type="entry name" value="PhzC-PhzF"/>
    <property type="match status" value="1"/>
</dbReference>
<dbReference type="PANTHER" id="PTHR13774:SF32">
    <property type="entry name" value="ANTISENSE-ENHANCING SEQUENCE 1"/>
    <property type="match status" value="1"/>
</dbReference>
<protein>
    <submittedName>
        <fullName evidence="1">Uncharacterized protein</fullName>
    </submittedName>
</protein>
<reference evidence="1 2" key="1">
    <citation type="submission" date="2024-02" db="EMBL/GenBank/DDBJ databases">
        <title>A draft genome for the cacao thread blight pathogen Marasmius crinis-equi.</title>
        <authorList>
            <person name="Cohen S.P."/>
            <person name="Baruah I.K."/>
            <person name="Amoako-Attah I."/>
            <person name="Bukari Y."/>
            <person name="Meinhardt L.W."/>
            <person name="Bailey B.A."/>
        </authorList>
    </citation>
    <scope>NUCLEOTIDE SEQUENCE [LARGE SCALE GENOMIC DNA]</scope>
    <source>
        <strain evidence="1 2">GH-76</strain>
    </source>
</reference>
<comment type="caution">
    <text evidence="1">The sequence shown here is derived from an EMBL/GenBank/DDBJ whole genome shotgun (WGS) entry which is preliminary data.</text>
</comment>